<evidence type="ECO:0000259" key="9">
    <source>
        <dbReference type="Pfam" id="PF12320"/>
    </source>
</evidence>
<dbReference type="InterPro" id="IPR004593">
    <property type="entry name" value="SbcD"/>
</dbReference>
<reference evidence="12" key="1">
    <citation type="submission" date="2009-12" db="EMBL/GenBank/DDBJ databases">
        <title>Sequence of Clostridiales genomosp. BVAB3 str. UPII9-5.</title>
        <authorList>
            <person name="Madupu R."/>
            <person name="Durkin A.S."/>
            <person name="Torralba M."/>
            <person name="Methe B."/>
            <person name="Sutton G.G."/>
            <person name="Strausberg R.L."/>
            <person name="Nelson K.E."/>
        </authorList>
    </citation>
    <scope>NUCLEOTIDE SEQUENCE [LARGE SCALE GENOMIC DNA]</scope>
    <source>
        <strain evidence="12">28L</strain>
    </source>
</reference>
<dbReference type="InterPro" id="IPR026843">
    <property type="entry name" value="SbcD_C"/>
</dbReference>
<dbReference type="PANTHER" id="PTHR30337:SF0">
    <property type="entry name" value="NUCLEASE SBCCD SUBUNIT D"/>
    <property type="match status" value="1"/>
</dbReference>
<evidence type="ECO:0000256" key="2">
    <source>
        <dbReference type="ARBA" id="ARBA00011322"/>
    </source>
</evidence>
<dbReference type="NCBIfam" id="TIGR00619">
    <property type="entry name" value="sbcd"/>
    <property type="match status" value="1"/>
</dbReference>
<evidence type="ECO:0000256" key="4">
    <source>
        <dbReference type="ARBA" id="ARBA00022722"/>
    </source>
</evidence>
<dbReference type="AlphaFoldDB" id="D3LVC8"/>
<evidence type="ECO:0000256" key="3">
    <source>
        <dbReference type="ARBA" id="ARBA00013365"/>
    </source>
</evidence>
<evidence type="ECO:0000256" key="5">
    <source>
        <dbReference type="ARBA" id="ARBA00022801"/>
    </source>
</evidence>
<organism evidence="10 12">
    <name type="scientific">Megasphaera lornae</name>
    <dbReference type="NCBI Taxonomy" id="1000568"/>
    <lineage>
        <taxon>Bacteria</taxon>
        <taxon>Bacillati</taxon>
        <taxon>Bacillota</taxon>
        <taxon>Negativicutes</taxon>
        <taxon>Veillonellales</taxon>
        <taxon>Veillonellaceae</taxon>
        <taxon>Megasphaera</taxon>
    </lineage>
</organism>
<dbReference type="eggNOG" id="COG0420">
    <property type="taxonomic scope" value="Bacteria"/>
</dbReference>
<keyword evidence="13" id="KW-1185">Reference proteome</keyword>
<comment type="caution">
    <text evidence="10">The sequence shown here is derived from an EMBL/GenBank/DDBJ whole genome shotgun (WGS) entry which is preliminary data.</text>
</comment>
<comment type="function">
    <text evidence="7">SbcCD cleaves DNA hairpin structures. These structures can inhibit DNA replication and are intermediates in certain DNA recombination reactions. The complex acts as a 3'-&gt;5' double strand exonuclease that can open hairpins. It also has a 5' single-strand endonuclease activity.</text>
</comment>
<dbReference type="Pfam" id="PF00149">
    <property type="entry name" value="Metallophos"/>
    <property type="match status" value="1"/>
</dbReference>
<evidence type="ECO:0000256" key="7">
    <source>
        <dbReference type="RuleBase" id="RU363069"/>
    </source>
</evidence>
<dbReference type="GO" id="GO:0006310">
    <property type="term" value="P:DNA recombination"/>
    <property type="evidence" value="ECO:0007669"/>
    <property type="project" value="UniProtKB-KW"/>
</dbReference>
<keyword evidence="4 7" id="KW-0540">Nuclease</keyword>
<keyword evidence="7" id="KW-0255">Endonuclease</keyword>
<evidence type="ECO:0000313" key="12">
    <source>
        <dbReference type="Proteomes" id="UP000003242"/>
    </source>
</evidence>
<feature type="domain" description="Nuclease SbcCD subunit D C-terminal" evidence="9">
    <location>
        <begin position="267"/>
        <end position="348"/>
    </location>
</feature>
<dbReference type="Proteomes" id="UP000004018">
    <property type="component" value="Unassembled WGS sequence"/>
</dbReference>
<dbReference type="InterPro" id="IPR050535">
    <property type="entry name" value="DNA_Repair-Maintenance_Comp"/>
</dbReference>
<name>D3LVC8_9FIRM</name>
<evidence type="ECO:0000256" key="1">
    <source>
        <dbReference type="ARBA" id="ARBA00010555"/>
    </source>
</evidence>
<comment type="similarity">
    <text evidence="1 7">Belongs to the SbcD family.</text>
</comment>
<dbReference type="Gene3D" id="3.60.21.10">
    <property type="match status" value="1"/>
</dbReference>
<dbReference type="GO" id="GO:0004519">
    <property type="term" value="F:endonuclease activity"/>
    <property type="evidence" value="ECO:0007669"/>
    <property type="project" value="UniProtKB-KW"/>
</dbReference>
<evidence type="ECO:0000259" key="8">
    <source>
        <dbReference type="Pfam" id="PF00149"/>
    </source>
</evidence>
<dbReference type="STRING" id="699218.HMPREF0889_0250"/>
<reference evidence="11 13" key="3">
    <citation type="submission" date="2011-04" db="EMBL/GenBank/DDBJ databases">
        <authorList>
            <person name="Harkins D.M."/>
            <person name="Madupu R."/>
            <person name="Durkin A.S."/>
            <person name="Torralba M."/>
            <person name="Methe B."/>
            <person name="Sutton G.G."/>
            <person name="Nelson K.E."/>
        </authorList>
    </citation>
    <scope>NUCLEOTIDE SEQUENCE [LARGE SCALE GENOMIC DNA]</scope>
    <source>
        <strain evidence="11 13">UPII 199-6</strain>
    </source>
</reference>
<evidence type="ECO:0000313" key="11">
    <source>
        <dbReference type="EMBL" id="EGL39887.1"/>
    </source>
</evidence>
<dbReference type="InterPro" id="IPR041796">
    <property type="entry name" value="Mre11_N"/>
</dbReference>
<keyword evidence="5 7" id="KW-0378">Hydrolase</keyword>
<protein>
    <recommendedName>
        <fullName evidence="3 7">Nuclease SbcCD subunit D</fullName>
    </recommendedName>
</protein>
<dbReference type="OrthoDB" id="9773856at2"/>
<dbReference type="InterPro" id="IPR029052">
    <property type="entry name" value="Metallo-depent_PP-like"/>
</dbReference>
<dbReference type="PANTHER" id="PTHR30337">
    <property type="entry name" value="COMPONENT OF ATP-DEPENDENT DSDNA EXONUCLEASE"/>
    <property type="match status" value="1"/>
</dbReference>
<dbReference type="Pfam" id="PF12320">
    <property type="entry name" value="SbcD_C"/>
    <property type="match status" value="1"/>
</dbReference>
<evidence type="ECO:0000256" key="6">
    <source>
        <dbReference type="ARBA" id="ARBA00022839"/>
    </source>
</evidence>
<accession>D3LVC8</accession>
<evidence type="ECO:0000313" key="13">
    <source>
        <dbReference type="Proteomes" id="UP000004018"/>
    </source>
</evidence>
<keyword evidence="7" id="KW-0233">DNA recombination</keyword>
<dbReference type="EMBL" id="AFIJ01000032">
    <property type="protein sequence ID" value="EGL39887.1"/>
    <property type="molecule type" value="Genomic_DNA"/>
</dbReference>
<keyword evidence="6 7" id="KW-0269">Exonuclease</keyword>
<feature type="domain" description="Calcineurin-like phosphoesterase" evidence="8">
    <location>
        <begin position="1"/>
        <end position="99"/>
    </location>
</feature>
<keyword evidence="7" id="KW-0235">DNA replication</keyword>
<proteinExistence type="inferred from homology"/>
<dbReference type="EMBL" id="ADGP01000020">
    <property type="protein sequence ID" value="EFD93855.1"/>
    <property type="molecule type" value="Genomic_DNA"/>
</dbReference>
<evidence type="ECO:0000313" key="10">
    <source>
        <dbReference type="EMBL" id="EFD93855.1"/>
    </source>
</evidence>
<dbReference type="GO" id="GO:0008408">
    <property type="term" value="F:3'-5' exonuclease activity"/>
    <property type="evidence" value="ECO:0007669"/>
    <property type="project" value="InterPro"/>
</dbReference>
<gene>
    <name evidence="7 10" type="primary">sbcD</name>
    <name evidence="10" type="ORF">HMPREF0889_0250</name>
    <name evidence="11" type="ORF">HMPREF1039_0311</name>
</gene>
<dbReference type="GO" id="GO:0006260">
    <property type="term" value="P:DNA replication"/>
    <property type="evidence" value="ECO:0007669"/>
    <property type="project" value="UniProtKB-KW"/>
</dbReference>
<dbReference type="Proteomes" id="UP000003242">
    <property type="component" value="Unassembled WGS sequence"/>
</dbReference>
<dbReference type="SUPFAM" id="SSF56300">
    <property type="entry name" value="Metallo-dependent phosphatases"/>
    <property type="match status" value="1"/>
</dbReference>
<sequence>MRILHTADWHLGKMFYGEYLTEEQAHVLTQQLLPLIKEERIEALIIAGDIYDRSLPPVGAVALFDEILTKIAVEAHVPCFIISGNHDSATRLSFGNALMEKEGIFIGGELATLHSPIVLEDRYGAVSFYLLPFAEPAVVRQYYSEETVKDHETALRCLRSAQKIVQDTRSVCVAHAFVTGGVPCDSERPLAIGGSECVDVSCFDGFSYTALGHLHGPQKAGGRDNVRYAGSLLKYSFGEAKQKKGVSIVEIDAKGHVAWEQIPLVPQHDVRIIQGRFADIMTRPEANKEDFLLVRLEDEEPILDGLAKLRKKYPHVLALETPNRMIQGAPERKFDVRHTNERELFLNFTMAMRDGRTLSEHEKEWTETLWRRLWQEGGDGLL</sequence>
<comment type="subunit">
    <text evidence="2 7">Heterodimer of SbcC and SbcD.</text>
</comment>
<dbReference type="InterPro" id="IPR004843">
    <property type="entry name" value="Calcineurin-like_PHP"/>
</dbReference>
<reference evidence="10" key="2">
    <citation type="submission" date="2009-12" db="EMBL/GenBank/DDBJ databases">
        <authorList>
            <person name="Madupu R."/>
            <person name="Durkin A.S."/>
            <person name="Torralba M."/>
            <person name="Methe B."/>
            <person name="Sutton G.G."/>
            <person name="Strausberg R.L."/>
            <person name="Nelson K.E."/>
        </authorList>
    </citation>
    <scope>NUCLEOTIDE SEQUENCE</scope>
    <source>
        <strain evidence="10">28L</strain>
    </source>
</reference>
<dbReference type="CDD" id="cd00840">
    <property type="entry name" value="MPP_Mre11_N"/>
    <property type="match status" value="1"/>
</dbReference>
<dbReference type="RefSeq" id="WP_007391259.1">
    <property type="nucleotide sequence ID" value="NZ_ADGP01000020.1"/>
</dbReference>